<evidence type="ECO:0000256" key="1">
    <source>
        <dbReference type="ARBA" id="ARBA00022676"/>
    </source>
</evidence>
<dbReference type="EMBL" id="JBHFNR010000060">
    <property type="protein sequence ID" value="MFB2893052.1"/>
    <property type="molecule type" value="Genomic_DNA"/>
</dbReference>
<gene>
    <name evidence="3" type="ORF">ACE1CI_09080</name>
</gene>
<dbReference type="RefSeq" id="WP_413262717.1">
    <property type="nucleotide sequence ID" value="NZ_JBHFNR010000060.1"/>
</dbReference>
<evidence type="ECO:0000313" key="4">
    <source>
        <dbReference type="Proteomes" id="UP001576784"/>
    </source>
</evidence>
<keyword evidence="4" id="KW-1185">Reference proteome</keyword>
<dbReference type="CDD" id="cd03789">
    <property type="entry name" value="GT9_LPS_heptosyltransferase"/>
    <property type="match status" value="1"/>
</dbReference>
<dbReference type="PANTHER" id="PTHR30160:SF7">
    <property type="entry name" value="ADP-HEPTOSE--LPS HEPTOSYLTRANSFERASE 2"/>
    <property type="match status" value="1"/>
</dbReference>
<evidence type="ECO:0000256" key="2">
    <source>
        <dbReference type="ARBA" id="ARBA00022679"/>
    </source>
</evidence>
<name>A0ABV4XNN4_9CYAN</name>
<dbReference type="InterPro" id="IPR051199">
    <property type="entry name" value="LPS_LOS_Heptosyltrfase"/>
</dbReference>
<dbReference type="SUPFAM" id="SSF53756">
    <property type="entry name" value="UDP-Glycosyltransferase/glycogen phosphorylase"/>
    <property type="match status" value="1"/>
</dbReference>
<proteinExistence type="predicted"/>
<dbReference type="PANTHER" id="PTHR30160">
    <property type="entry name" value="TETRAACYLDISACCHARIDE 4'-KINASE-RELATED"/>
    <property type="match status" value="1"/>
</dbReference>
<accession>A0ABV4XNN4</accession>
<evidence type="ECO:0000313" key="3">
    <source>
        <dbReference type="EMBL" id="MFB2893052.1"/>
    </source>
</evidence>
<keyword evidence="2" id="KW-0808">Transferase</keyword>
<comment type="caution">
    <text evidence="3">The sequence shown here is derived from an EMBL/GenBank/DDBJ whole genome shotgun (WGS) entry which is preliminary data.</text>
</comment>
<dbReference type="Pfam" id="PF01075">
    <property type="entry name" value="Glyco_transf_9"/>
    <property type="match status" value="1"/>
</dbReference>
<protein>
    <submittedName>
        <fullName evidence="3">Glycosyltransferase family 9 protein</fullName>
    </submittedName>
</protein>
<keyword evidence="1" id="KW-0328">Glycosyltransferase</keyword>
<dbReference type="Proteomes" id="UP001576784">
    <property type="component" value="Unassembled WGS sequence"/>
</dbReference>
<sequence length="366" mass="40318">MLPIEWQNVRRILVIRLDNIGDVVMLSPALRTIHSHLPNASITLMASPAGSQVAPLLPGVDRVIVQRVVWQDASWVMPLDPAREESLIAKIKAENFDAALIFTSFSQSPYPPAYICYLAGIGLRIGQSKEFGGSVLSQWVKPLSDDFHQVDRNLFLLESAGFKAEGRHLELTVTEEMQNNGDRLLLSTGIAPNQPFIMLAPGASCAARRYDIDRFAAVASMLAAETKLKVVVVGSDRETELVAPVLNNSNIVSLVGKTSVPELAAIVKRSSLVIANNSGTMHIADALLKPMVVLYSGTELESQWQPRNAPTKLLRRFTECSPCYGFQCPYQMECLDISPDEVVREAVKLLEESLLVENLSSEMVRY</sequence>
<organism evidence="3 4">
    <name type="scientific">Floridaenema flaviceps BLCC-F50</name>
    <dbReference type="NCBI Taxonomy" id="3153642"/>
    <lineage>
        <taxon>Bacteria</taxon>
        <taxon>Bacillati</taxon>
        <taxon>Cyanobacteriota</taxon>
        <taxon>Cyanophyceae</taxon>
        <taxon>Oscillatoriophycideae</taxon>
        <taxon>Aerosakkonematales</taxon>
        <taxon>Aerosakkonemataceae</taxon>
        <taxon>Floridanema</taxon>
        <taxon>Floridanema flaviceps</taxon>
    </lineage>
</organism>
<reference evidence="3 4" key="1">
    <citation type="submission" date="2024-09" db="EMBL/GenBank/DDBJ databases">
        <title>Floridaenema gen nov. (Aerosakkonemataceae, Aerosakkonematales ord. nov., Cyanobacteria) from benthic tropical and subtropical fresh waters, with the description of four new species.</title>
        <authorList>
            <person name="Moretto J.A."/>
            <person name="Berthold D.E."/>
            <person name="Lefler F.W."/>
            <person name="Huang I.-S."/>
            <person name="Laughinghouse H. IV."/>
        </authorList>
    </citation>
    <scope>NUCLEOTIDE SEQUENCE [LARGE SCALE GENOMIC DNA]</scope>
    <source>
        <strain evidence="3 4">BLCC-F50</strain>
    </source>
</reference>
<dbReference type="InterPro" id="IPR002201">
    <property type="entry name" value="Glyco_trans_9"/>
</dbReference>
<dbReference type="Gene3D" id="3.40.50.2000">
    <property type="entry name" value="Glycogen Phosphorylase B"/>
    <property type="match status" value="2"/>
</dbReference>